<proteinExistence type="predicted"/>
<dbReference type="Pfam" id="PF23309">
    <property type="entry name" value="DUF7083"/>
    <property type="match status" value="1"/>
</dbReference>
<evidence type="ECO:0000313" key="4">
    <source>
        <dbReference type="EMBL" id="EPB66670.1"/>
    </source>
</evidence>
<evidence type="ECO:0008006" key="6">
    <source>
        <dbReference type="Google" id="ProtNLM"/>
    </source>
</evidence>
<dbReference type="PANTHER" id="PTHR37984">
    <property type="entry name" value="PROTEIN CBG26694"/>
    <property type="match status" value="1"/>
</dbReference>
<dbReference type="InterPro" id="IPR043502">
    <property type="entry name" value="DNA/RNA_pol_sf"/>
</dbReference>
<dbReference type="Gene3D" id="3.10.10.10">
    <property type="entry name" value="HIV Type 1 Reverse Transcriptase, subunit A, domain 1"/>
    <property type="match status" value="1"/>
</dbReference>
<dbReference type="EMBL" id="KE125978">
    <property type="protein sequence ID" value="EPB66670.1"/>
    <property type="molecule type" value="Genomic_DNA"/>
</dbReference>
<evidence type="ECO:0000259" key="2">
    <source>
        <dbReference type="Pfam" id="PF00078"/>
    </source>
</evidence>
<evidence type="ECO:0000259" key="3">
    <source>
        <dbReference type="Pfam" id="PF23309"/>
    </source>
</evidence>
<dbReference type="SUPFAM" id="SSF56672">
    <property type="entry name" value="DNA/RNA polymerases"/>
    <property type="match status" value="1"/>
</dbReference>
<feature type="domain" description="Reverse transcriptase" evidence="2">
    <location>
        <begin position="435"/>
        <end position="555"/>
    </location>
</feature>
<evidence type="ECO:0000313" key="5">
    <source>
        <dbReference type="Proteomes" id="UP000054495"/>
    </source>
</evidence>
<dbReference type="InterPro" id="IPR055510">
    <property type="entry name" value="DUF7083"/>
</dbReference>
<feature type="domain" description="DUF7083" evidence="3">
    <location>
        <begin position="24"/>
        <end position="97"/>
    </location>
</feature>
<dbReference type="Proteomes" id="UP000054495">
    <property type="component" value="Unassembled WGS sequence"/>
</dbReference>
<dbReference type="PANTHER" id="PTHR37984:SF5">
    <property type="entry name" value="PROTEIN NYNRIN-LIKE"/>
    <property type="match status" value="1"/>
</dbReference>
<gene>
    <name evidence="4" type="ORF">ANCCEY_14237</name>
</gene>
<dbReference type="InterPro" id="IPR043128">
    <property type="entry name" value="Rev_trsase/Diguanyl_cyclase"/>
</dbReference>
<name>A0A0D6L5E2_9BILA</name>
<sequence length="555" mass="63654">MERLFSAMGATPAAPPASTAEFVTNSLSTRLPEFTYDPDNGCTFDVWYNRYEDIIANDGSTLDTAAYARFTNHILPNKTFDVSLDESEKTLKELFGNNTSVFARHYAYLWTRCSGRTIRDYAGLVNRRHKMAKFNDVTPEQMKWLVWICGLANPEDTDIRARALRKTWDNPQTTLIELSAKIQQFMDIRQDAKLLGNQPSSPLSGMCLNTVNANKHQSRDPPSPCFQYQWNYCSDAPQLWSRCHLAESHGLDRYWSPKLLPPLVSLKSANNKDINVRGHFKCNFNIDGHEGRGNCHVVDTTSLLGLDWIAKNEPLFRRLTEEAICNISVSTLNTLRTSLTKQLQKQFTIVFAPGLGRCVKSKAHLTLKPNAKPVFRKARPVPYAALVSHRRSTDWWLLMYFRPSTTQIGPHLSSSFKRKTDQSDSAQTTNDAFEQHQHPLPTPDDIFSKMNGGHYFSQLDFAEAYLQLEMDEDSRPLLTINTHRGLYRFDRLPFAVKPAPGIFRQYIDPSLLDWTKLPHTWTTIVTGRTIDEHNTRLNAVFQRIPDYRFRVRLEK</sequence>
<evidence type="ECO:0000256" key="1">
    <source>
        <dbReference type="SAM" id="MobiDB-lite"/>
    </source>
</evidence>
<dbReference type="Gene3D" id="3.30.70.270">
    <property type="match status" value="1"/>
</dbReference>
<protein>
    <recommendedName>
        <fullName evidence="6">Reverse transcriptase domain-containing protein</fullName>
    </recommendedName>
</protein>
<feature type="region of interest" description="Disordered" evidence="1">
    <location>
        <begin position="411"/>
        <end position="439"/>
    </location>
</feature>
<organism evidence="4 5">
    <name type="scientific">Ancylostoma ceylanicum</name>
    <dbReference type="NCBI Taxonomy" id="53326"/>
    <lineage>
        <taxon>Eukaryota</taxon>
        <taxon>Metazoa</taxon>
        <taxon>Ecdysozoa</taxon>
        <taxon>Nematoda</taxon>
        <taxon>Chromadorea</taxon>
        <taxon>Rhabditida</taxon>
        <taxon>Rhabditina</taxon>
        <taxon>Rhabditomorpha</taxon>
        <taxon>Strongyloidea</taxon>
        <taxon>Ancylostomatidae</taxon>
        <taxon>Ancylostomatinae</taxon>
        <taxon>Ancylostoma</taxon>
    </lineage>
</organism>
<dbReference type="CDD" id="cd01647">
    <property type="entry name" value="RT_LTR"/>
    <property type="match status" value="1"/>
</dbReference>
<dbReference type="InterPro" id="IPR050951">
    <property type="entry name" value="Retrovirus_Pol_polyprotein"/>
</dbReference>
<dbReference type="AlphaFoldDB" id="A0A0D6L5E2"/>
<dbReference type="InterPro" id="IPR000477">
    <property type="entry name" value="RT_dom"/>
</dbReference>
<dbReference type="Pfam" id="PF00078">
    <property type="entry name" value="RVT_1"/>
    <property type="match status" value="1"/>
</dbReference>
<reference evidence="4 5" key="1">
    <citation type="submission" date="2013-05" db="EMBL/GenBank/DDBJ databases">
        <title>Draft genome of the parasitic nematode Anyclostoma ceylanicum.</title>
        <authorList>
            <person name="Mitreva M."/>
        </authorList>
    </citation>
    <scope>NUCLEOTIDE SEQUENCE [LARGE SCALE GENOMIC DNA]</scope>
</reference>
<feature type="compositionally biased region" description="Polar residues" evidence="1">
    <location>
        <begin position="423"/>
        <end position="432"/>
    </location>
</feature>
<accession>A0A0D6L5E2</accession>
<keyword evidence="5" id="KW-1185">Reference proteome</keyword>